<feature type="transmembrane region" description="Helical" evidence="7">
    <location>
        <begin position="197"/>
        <end position="217"/>
    </location>
</feature>
<evidence type="ECO:0000256" key="4">
    <source>
        <dbReference type="ARBA" id="ARBA00022692"/>
    </source>
</evidence>
<evidence type="ECO:0000313" key="9">
    <source>
        <dbReference type="Proteomes" id="UP000258927"/>
    </source>
</evidence>
<dbReference type="Proteomes" id="UP000258927">
    <property type="component" value="Chromosome"/>
</dbReference>
<keyword evidence="6 7" id="KW-0472">Membrane</keyword>
<dbReference type="GO" id="GO:0016757">
    <property type="term" value="F:glycosyltransferase activity"/>
    <property type="evidence" value="ECO:0007669"/>
    <property type="project" value="UniProtKB-KW"/>
</dbReference>
<evidence type="ECO:0000256" key="6">
    <source>
        <dbReference type="ARBA" id="ARBA00023136"/>
    </source>
</evidence>
<keyword evidence="3" id="KW-0808">Transferase</keyword>
<proteinExistence type="predicted"/>
<dbReference type="PANTHER" id="PTHR43867:SF2">
    <property type="entry name" value="CELLULOSE SYNTHASE CATALYTIC SUBUNIT A [UDP-FORMING]"/>
    <property type="match status" value="1"/>
</dbReference>
<keyword evidence="9" id="KW-1185">Reference proteome</keyword>
<accession>A0A2R4MHU5</accession>
<dbReference type="GO" id="GO:0016020">
    <property type="term" value="C:membrane"/>
    <property type="evidence" value="ECO:0007669"/>
    <property type="project" value="UniProtKB-SubCell"/>
</dbReference>
<feature type="transmembrane region" description="Helical" evidence="7">
    <location>
        <begin position="532"/>
        <end position="555"/>
    </location>
</feature>
<dbReference type="KEGG" id="mmyr:MXMO3_02938"/>
<feature type="transmembrane region" description="Helical" evidence="7">
    <location>
        <begin position="491"/>
        <end position="512"/>
    </location>
</feature>
<reference evidence="8 9" key="1">
    <citation type="submission" date="2017-05" db="EMBL/GenBank/DDBJ databases">
        <title>Genome Analysis of Maritalea myrionectae HL2708#5.</title>
        <authorList>
            <consortium name="Cotde Inc.-PKNU"/>
            <person name="Jang D."/>
            <person name="Oh H.-M."/>
        </authorList>
    </citation>
    <scope>NUCLEOTIDE SEQUENCE [LARGE SCALE GENOMIC DNA]</scope>
    <source>
        <strain evidence="8 9">HL2708#5</strain>
    </source>
</reference>
<evidence type="ECO:0000256" key="3">
    <source>
        <dbReference type="ARBA" id="ARBA00022679"/>
    </source>
</evidence>
<protein>
    <submittedName>
        <fullName evidence="8">Hyaluronan synthase</fullName>
    </submittedName>
</protein>
<dbReference type="InterPro" id="IPR029044">
    <property type="entry name" value="Nucleotide-diphossugar_trans"/>
</dbReference>
<feature type="transmembrane region" description="Helical" evidence="7">
    <location>
        <begin position="562"/>
        <end position="585"/>
    </location>
</feature>
<evidence type="ECO:0000256" key="7">
    <source>
        <dbReference type="SAM" id="Phobius"/>
    </source>
</evidence>
<feature type="transmembrane region" description="Helical" evidence="7">
    <location>
        <begin position="175"/>
        <end position="191"/>
    </location>
</feature>
<keyword evidence="2" id="KW-0328">Glycosyltransferase</keyword>
<dbReference type="STRING" id="1122213.GCA_000423365_00580"/>
<dbReference type="InterPro" id="IPR050321">
    <property type="entry name" value="Glycosyltr_2/OpgH_subfam"/>
</dbReference>
<dbReference type="SUPFAM" id="SSF53448">
    <property type="entry name" value="Nucleotide-diphospho-sugar transferases"/>
    <property type="match status" value="1"/>
</dbReference>
<evidence type="ECO:0000313" key="8">
    <source>
        <dbReference type="EMBL" id="AVX05446.1"/>
    </source>
</evidence>
<name>A0A2R4MHU5_9HYPH</name>
<keyword evidence="5 7" id="KW-1133">Transmembrane helix</keyword>
<evidence type="ECO:0000256" key="2">
    <source>
        <dbReference type="ARBA" id="ARBA00022676"/>
    </source>
</evidence>
<dbReference type="AlphaFoldDB" id="A0A2R4MHU5"/>
<comment type="subcellular location">
    <subcellularLocation>
        <location evidence="1">Membrane</location>
        <topology evidence="1">Multi-pass membrane protein</topology>
    </subcellularLocation>
</comment>
<dbReference type="EMBL" id="CP021330">
    <property type="protein sequence ID" value="AVX05446.1"/>
    <property type="molecule type" value="Genomic_DNA"/>
</dbReference>
<gene>
    <name evidence="8" type="ORF">MXMO3_02938</name>
</gene>
<keyword evidence="4 7" id="KW-0812">Transmembrane</keyword>
<dbReference type="PANTHER" id="PTHR43867">
    <property type="entry name" value="CELLULOSE SYNTHASE CATALYTIC SUBUNIT A [UDP-FORMING]"/>
    <property type="match status" value="1"/>
</dbReference>
<evidence type="ECO:0000256" key="1">
    <source>
        <dbReference type="ARBA" id="ARBA00004141"/>
    </source>
</evidence>
<evidence type="ECO:0000256" key="5">
    <source>
        <dbReference type="ARBA" id="ARBA00022989"/>
    </source>
</evidence>
<dbReference type="Pfam" id="PF13641">
    <property type="entry name" value="Glyco_tranf_2_3"/>
    <property type="match status" value="1"/>
</dbReference>
<sequence>MCSDLRDADLLQQILAPYQVDRSQAAALISDANRQQLDVFQLCIARFGISEADIYARAAALLGLAYHPTIPVGTVQMRQVERLEQLQNIRQVRGKVFDRSLIYAAPTLEKFVRLHAQLLHSPEIRGRLCIVPLRALRQSLQVAQNPALYREATQRLARSWPHASAHLGLGRFKRFLFLGAVITVALLSAWNPPFLAVLIFLFLALLYVGPAAFRLYASLYGVLLGTSDDTELLDDEALPTYTVLVPLYNEANLVPQLVQALQAMNYPPEKLDIKFVVEASSPTTVAAVEAALTHGAFELVVVPDGKPRTKPKALNFALPLARGEHIVVYDAEDIPHPDQLRLAATLFAQHPDIACFQAELLIDNAHETPLTALFSAEYATQFGLIMPALADLNMPMPLGGTSNHFQLAALRHVGGWDSFNVTEDADLGLRLARLGMRCAMLPSATREEAPISIWPWIKQRTRWMKGWMQTLMVHSSQLRLLQMQLGWRDFLFFYLYIGGMVFAAPMHGIFLAKFSMEALYYQGDLPSRLAHAWPYFIVLSMAYGSALITGILGLLRLRKPLLIVFQLFLPLYWLLTSFATLRAAWQLAVDPFKWEKTAHGKTRIRRHLTVHEENDSMLLKLAQRIGLFNNAGN</sequence>
<organism evidence="8 9">
    <name type="scientific">Maritalea myrionectae</name>
    <dbReference type="NCBI Taxonomy" id="454601"/>
    <lineage>
        <taxon>Bacteria</taxon>
        <taxon>Pseudomonadati</taxon>
        <taxon>Pseudomonadota</taxon>
        <taxon>Alphaproteobacteria</taxon>
        <taxon>Hyphomicrobiales</taxon>
        <taxon>Devosiaceae</taxon>
        <taxon>Maritalea</taxon>
    </lineage>
</organism>
<dbReference type="Gene3D" id="3.90.550.10">
    <property type="entry name" value="Spore Coat Polysaccharide Biosynthesis Protein SpsA, Chain A"/>
    <property type="match status" value="1"/>
</dbReference>